<evidence type="ECO:0000313" key="2">
    <source>
        <dbReference type="Proteomes" id="UP001054945"/>
    </source>
</evidence>
<comment type="caution">
    <text evidence="1">The sequence shown here is derived from an EMBL/GenBank/DDBJ whole genome shotgun (WGS) entry which is preliminary data.</text>
</comment>
<dbReference type="EMBL" id="BPLR01004736">
    <property type="protein sequence ID" value="GIX97088.1"/>
    <property type="molecule type" value="Genomic_DNA"/>
</dbReference>
<organism evidence="1 2">
    <name type="scientific">Caerostris extrusa</name>
    <name type="common">Bark spider</name>
    <name type="synonym">Caerostris bankana</name>
    <dbReference type="NCBI Taxonomy" id="172846"/>
    <lineage>
        <taxon>Eukaryota</taxon>
        <taxon>Metazoa</taxon>
        <taxon>Ecdysozoa</taxon>
        <taxon>Arthropoda</taxon>
        <taxon>Chelicerata</taxon>
        <taxon>Arachnida</taxon>
        <taxon>Araneae</taxon>
        <taxon>Araneomorphae</taxon>
        <taxon>Entelegynae</taxon>
        <taxon>Araneoidea</taxon>
        <taxon>Araneidae</taxon>
        <taxon>Caerostris</taxon>
    </lineage>
</organism>
<reference evidence="1 2" key="1">
    <citation type="submission" date="2021-06" db="EMBL/GenBank/DDBJ databases">
        <title>Caerostris extrusa draft genome.</title>
        <authorList>
            <person name="Kono N."/>
            <person name="Arakawa K."/>
        </authorList>
    </citation>
    <scope>NUCLEOTIDE SEQUENCE [LARGE SCALE GENOMIC DNA]</scope>
</reference>
<accession>A0AAV4PLA1</accession>
<dbReference type="AlphaFoldDB" id="A0AAV4PLA1"/>
<keyword evidence="2" id="KW-1185">Reference proteome</keyword>
<name>A0AAV4PLA1_CAEEX</name>
<evidence type="ECO:0000313" key="1">
    <source>
        <dbReference type="EMBL" id="GIX97088.1"/>
    </source>
</evidence>
<proteinExistence type="predicted"/>
<gene>
    <name evidence="1" type="ORF">CEXT_623651</name>
</gene>
<dbReference type="Proteomes" id="UP001054945">
    <property type="component" value="Unassembled WGS sequence"/>
</dbReference>
<sequence>MHSFNTTCRVVERLSVHCSLARAMNRQTVAARRHLFVHREQAVPRVHLHWRGAIHLLPSAHYVAHCFWPLGNVYFLFYLRYKKEIESSSNRSSQKRG</sequence>
<protein>
    <submittedName>
        <fullName evidence="1">Uncharacterized protein</fullName>
    </submittedName>
</protein>